<dbReference type="InterPro" id="IPR006521">
    <property type="entry name" value="Tail_protein_I"/>
</dbReference>
<keyword evidence="2" id="KW-1185">Reference proteome</keyword>
<name>A0ABT5UAF4_9GAMM</name>
<gene>
    <name evidence="1" type="ORF">ORQ98_15430</name>
</gene>
<sequence length="230" mass="26492">MENKHLLPPNTDLLEQKLEAIITRATEVPSELGNLWNPATCPSELLPWLAWSLSVDSWDHNWTERTKREKIQQAISVHRYKGTVGAVKRAVKPLGVSLDFIEWFQDRDDISIAPLFENNNQPKPHTFILIAWANENPYTSHETFLNPELYLAIKQAIDKVKPERSQYQLYTGARLQNTFLVGSVSGGWQQVGRNSCQLQVENSSYKNNLSAIFHLTRRPMSVARYYTLRE</sequence>
<comment type="caution">
    <text evidence="1">The sequence shown here is derived from an EMBL/GenBank/DDBJ whole genome shotgun (WGS) entry which is preliminary data.</text>
</comment>
<dbReference type="RefSeq" id="WP_274689694.1">
    <property type="nucleotide sequence ID" value="NZ_JAPMOU010000019.1"/>
</dbReference>
<organism evidence="1 2">
    <name type="scientific">Spartinivicinus poritis</name>
    <dbReference type="NCBI Taxonomy" id="2994640"/>
    <lineage>
        <taxon>Bacteria</taxon>
        <taxon>Pseudomonadati</taxon>
        <taxon>Pseudomonadota</taxon>
        <taxon>Gammaproteobacteria</taxon>
        <taxon>Oceanospirillales</taxon>
        <taxon>Zooshikellaceae</taxon>
        <taxon>Spartinivicinus</taxon>
    </lineage>
</organism>
<proteinExistence type="predicted"/>
<dbReference type="EMBL" id="JAPMOU010000019">
    <property type="protein sequence ID" value="MDE1463354.1"/>
    <property type="molecule type" value="Genomic_DNA"/>
</dbReference>
<dbReference type="Pfam" id="PF09684">
    <property type="entry name" value="Tail_P2_I"/>
    <property type="match status" value="1"/>
</dbReference>
<dbReference type="NCBIfam" id="TIGR01634">
    <property type="entry name" value="tail_P2_I"/>
    <property type="match status" value="1"/>
</dbReference>
<reference evidence="1 2" key="1">
    <citation type="submission" date="2022-11" db="EMBL/GenBank/DDBJ databases">
        <title>Spartinivicinus poritis sp. nov., isolated from scleractinian coral Porites lutea.</title>
        <authorList>
            <person name="Zhang G."/>
            <person name="Cai L."/>
            <person name="Wei Q."/>
        </authorList>
    </citation>
    <scope>NUCLEOTIDE SEQUENCE [LARGE SCALE GENOMIC DNA]</scope>
    <source>
        <strain evidence="1 2">A2-2</strain>
    </source>
</reference>
<protein>
    <submittedName>
        <fullName evidence="1">Phage tail protein I</fullName>
    </submittedName>
</protein>
<accession>A0ABT5UAF4</accession>
<evidence type="ECO:0000313" key="1">
    <source>
        <dbReference type="EMBL" id="MDE1463354.1"/>
    </source>
</evidence>
<evidence type="ECO:0000313" key="2">
    <source>
        <dbReference type="Proteomes" id="UP001528823"/>
    </source>
</evidence>
<dbReference type="Proteomes" id="UP001528823">
    <property type="component" value="Unassembled WGS sequence"/>
</dbReference>